<accession>A0AAW6TU89</accession>
<dbReference type="EMBL" id="JASCXX010000001">
    <property type="protein sequence ID" value="MDI6447446.1"/>
    <property type="molecule type" value="Genomic_DNA"/>
</dbReference>
<sequence length="279" mass="30901">MITRWLKMGAIATVGLGLAGGLLFGKDVASYVRSSAKGVRTVVKDSVPIEFELRRARDLLEEIIPEMHANIRLIAQEEVEVAALKAEIAKGQEGLEDERVKIRTLRGSLETPQAQYVFAGRQYSRGDVKADLAGRFERLKEGELVLASKQRLLASRENSLNAAMQLLEKTRSQKHILENKIETLASQYRIVKAASVGSKVQVDNGKLAQTEKLIAQIQKRLDVAERVLAHESRFIEAIPVDTVIEADLVAQVDEYFQQHEGPAEAQNPMAKSHGPEASR</sequence>
<name>A0AAW6TU89_9BACT</name>
<keyword evidence="4" id="KW-1185">Reference proteome</keyword>
<feature type="coiled-coil region" evidence="1">
    <location>
        <begin position="160"/>
        <end position="227"/>
    </location>
</feature>
<evidence type="ECO:0000256" key="1">
    <source>
        <dbReference type="SAM" id="Coils"/>
    </source>
</evidence>
<gene>
    <name evidence="3" type="ORF">QJ522_00195</name>
</gene>
<evidence type="ECO:0000313" key="3">
    <source>
        <dbReference type="EMBL" id="MDI6447446.1"/>
    </source>
</evidence>
<protein>
    <recommendedName>
        <fullName evidence="5">Signal peptide-containing protein</fullName>
    </recommendedName>
</protein>
<reference evidence="3" key="1">
    <citation type="submission" date="2023-05" db="EMBL/GenBank/DDBJ databases">
        <title>Anaerotaeda fermentans gen. nov., sp. nov., a novel anaerobic planctomycete of the new family within the order Sedimentisphaerales isolated from Taman Peninsula, Russia.</title>
        <authorList>
            <person name="Khomyakova M.A."/>
            <person name="Merkel A.Y."/>
            <person name="Slobodkin A.I."/>
        </authorList>
    </citation>
    <scope>NUCLEOTIDE SEQUENCE</scope>
    <source>
        <strain evidence="3">M17dextr</strain>
    </source>
</reference>
<proteinExistence type="predicted"/>
<comment type="caution">
    <text evidence="3">The sequence shown here is derived from an EMBL/GenBank/DDBJ whole genome shotgun (WGS) entry which is preliminary data.</text>
</comment>
<dbReference type="RefSeq" id="WP_349242856.1">
    <property type="nucleotide sequence ID" value="NZ_JASCXX010000001.1"/>
</dbReference>
<keyword evidence="1" id="KW-0175">Coiled coil</keyword>
<dbReference type="AlphaFoldDB" id="A0AAW6TU89"/>
<evidence type="ECO:0008006" key="5">
    <source>
        <dbReference type="Google" id="ProtNLM"/>
    </source>
</evidence>
<feature type="region of interest" description="Disordered" evidence="2">
    <location>
        <begin position="260"/>
        <end position="279"/>
    </location>
</feature>
<organism evidence="3 4">
    <name type="scientific">Anaerobaca lacustris</name>
    <dbReference type="NCBI Taxonomy" id="3044600"/>
    <lineage>
        <taxon>Bacteria</taxon>
        <taxon>Pseudomonadati</taxon>
        <taxon>Planctomycetota</taxon>
        <taxon>Phycisphaerae</taxon>
        <taxon>Sedimentisphaerales</taxon>
        <taxon>Anaerobacaceae</taxon>
        <taxon>Anaerobaca</taxon>
    </lineage>
</organism>
<evidence type="ECO:0000313" key="4">
    <source>
        <dbReference type="Proteomes" id="UP001431776"/>
    </source>
</evidence>
<evidence type="ECO:0000256" key="2">
    <source>
        <dbReference type="SAM" id="MobiDB-lite"/>
    </source>
</evidence>
<dbReference type="Proteomes" id="UP001431776">
    <property type="component" value="Unassembled WGS sequence"/>
</dbReference>